<proteinExistence type="predicted"/>
<dbReference type="GO" id="GO:0016747">
    <property type="term" value="F:acyltransferase activity, transferring groups other than amino-acyl groups"/>
    <property type="evidence" value="ECO:0007669"/>
    <property type="project" value="TreeGrafter"/>
</dbReference>
<dbReference type="InterPro" id="IPR000801">
    <property type="entry name" value="Esterase-like"/>
</dbReference>
<dbReference type="InterPro" id="IPR050583">
    <property type="entry name" value="Mycobacterial_A85_antigen"/>
</dbReference>
<dbReference type="PANTHER" id="PTHR48098:SF1">
    <property type="entry name" value="DIACYLGLYCEROL ACYLTRANSFERASE_MYCOLYLTRANSFERASE AG85A"/>
    <property type="match status" value="1"/>
</dbReference>
<dbReference type="SUPFAM" id="SSF53474">
    <property type="entry name" value="alpha/beta-Hydrolases"/>
    <property type="match status" value="1"/>
</dbReference>
<evidence type="ECO:0000313" key="2">
    <source>
        <dbReference type="Proteomes" id="UP000184248"/>
    </source>
</evidence>
<organism evidence="1 2">
    <name type="scientific">Halomonas caseinilytica</name>
    <dbReference type="NCBI Taxonomy" id="438744"/>
    <lineage>
        <taxon>Bacteria</taxon>
        <taxon>Pseudomonadati</taxon>
        <taxon>Pseudomonadota</taxon>
        <taxon>Gammaproteobacteria</taxon>
        <taxon>Oceanospirillales</taxon>
        <taxon>Halomonadaceae</taxon>
        <taxon>Halomonas</taxon>
    </lineage>
</organism>
<dbReference type="Gene3D" id="3.40.50.1820">
    <property type="entry name" value="alpha/beta hydrolase"/>
    <property type="match status" value="1"/>
</dbReference>
<dbReference type="EMBL" id="FRAL01000007">
    <property type="protein sequence ID" value="SHL08356.1"/>
    <property type="molecule type" value="Genomic_DNA"/>
</dbReference>
<dbReference type="Proteomes" id="UP000184248">
    <property type="component" value="Unassembled WGS sequence"/>
</dbReference>
<dbReference type="RefSeq" id="WP_064698675.1">
    <property type="nucleotide sequence ID" value="NZ_BDEO01000002.1"/>
</dbReference>
<dbReference type="AlphaFoldDB" id="A0A1M6XQZ4"/>
<sequence length="288" mass="32439">MRYTTKAMLAIGLVSTGVDASEIAHYEFDSETLGASYPYTLYTPDGFDESDKRYPVMYLLHGSFGNEDDWASKGSLQETADTLIEQGKIPPALIVMPGSQSWWVDGNNEPAATAFINDLLPHVEATWPVINDREGRVIGGLSAGGYGTINFVFQHPEMFAAGAALSPAVYTPLPPEHSSAWRHPAYLDEESNFSKELWKDLNYTSYIDDYMDGEEIVPLYINSGDHDTFDIAYHATELYQILREHQPNQVELRIVDGDHEWSVWEDTLPEAMEYVFRFARRPLGTLPE</sequence>
<accession>A0A1M6XQZ4</accession>
<dbReference type="OrthoDB" id="9803578at2"/>
<name>A0A1M6XQZ4_9GAMM</name>
<dbReference type="PANTHER" id="PTHR48098">
    <property type="entry name" value="ENTEROCHELIN ESTERASE-RELATED"/>
    <property type="match status" value="1"/>
</dbReference>
<dbReference type="Pfam" id="PF00756">
    <property type="entry name" value="Esterase"/>
    <property type="match status" value="1"/>
</dbReference>
<keyword evidence="2" id="KW-1185">Reference proteome</keyword>
<evidence type="ECO:0000313" key="1">
    <source>
        <dbReference type="EMBL" id="SHL08356.1"/>
    </source>
</evidence>
<gene>
    <name evidence="1" type="ORF">SAMN05192556_107226</name>
</gene>
<reference evidence="2" key="1">
    <citation type="submission" date="2016-11" db="EMBL/GenBank/DDBJ databases">
        <authorList>
            <person name="Varghese N."/>
            <person name="Submissions S."/>
        </authorList>
    </citation>
    <scope>NUCLEOTIDE SEQUENCE [LARGE SCALE GENOMIC DNA]</scope>
    <source>
        <strain evidence="2">ALO Sharm</strain>
    </source>
</reference>
<dbReference type="InterPro" id="IPR029058">
    <property type="entry name" value="AB_hydrolase_fold"/>
</dbReference>
<protein>
    <submittedName>
        <fullName evidence="1">Enterochelin esterase</fullName>
    </submittedName>
</protein>